<comment type="caution">
    <text evidence="1">The sequence shown here is derived from an EMBL/GenBank/DDBJ whole genome shotgun (WGS) entry which is preliminary data.</text>
</comment>
<dbReference type="Proteomes" id="UP001221757">
    <property type="component" value="Unassembled WGS sequence"/>
</dbReference>
<protein>
    <submittedName>
        <fullName evidence="1">Uncharacterized protein</fullName>
    </submittedName>
</protein>
<gene>
    <name evidence="1" type="ORF">B0H17DRAFT_1216006</name>
</gene>
<evidence type="ECO:0000313" key="2">
    <source>
        <dbReference type="Proteomes" id="UP001221757"/>
    </source>
</evidence>
<evidence type="ECO:0000313" key="1">
    <source>
        <dbReference type="EMBL" id="KAJ7645377.1"/>
    </source>
</evidence>
<keyword evidence="2" id="KW-1185">Reference proteome</keyword>
<dbReference type="EMBL" id="JARKIE010000398">
    <property type="protein sequence ID" value="KAJ7645377.1"/>
    <property type="molecule type" value="Genomic_DNA"/>
</dbReference>
<sequence>MKSRHYRRRWHSLECAAASASASLPPNSKLAATGAILESTLDDLPESIDFVQRVKFVSQAMFFAEWLEDFGGGRLRRTSRNDEDESGSTVCCQLMFELSWPRSQSEPYAPSHTVIPADPHPHLAQALGIRQQMGAPSLAPAPPTAPELPVALPSVGFSSEDVVQCRHTPVLAADLARYRRNPEPLSRQIFESLEGIFRIDFILTTGEGKHFYVVFADEAIGFHSGDLFDMLSDSEHLFDPSEPTVE</sequence>
<accession>A0AAD7CDH9</accession>
<reference evidence="1" key="1">
    <citation type="submission" date="2023-03" db="EMBL/GenBank/DDBJ databases">
        <title>Massive genome expansion in bonnet fungi (Mycena s.s.) driven by repeated elements and novel gene families across ecological guilds.</title>
        <authorList>
            <consortium name="Lawrence Berkeley National Laboratory"/>
            <person name="Harder C.B."/>
            <person name="Miyauchi S."/>
            <person name="Viragh M."/>
            <person name="Kuo A."/>
            <person name="Thoen E."/>
            <person name="Andreopoulos B."/>
            <person name="Lu D."/>
            <person name="Skrede I."/>
            <person name="Drula E."/>
            <person name="Henrissat B."/>
            <person name="Morin E."/>
            <person name="Kohler A."/>
            <person name="Barry K."/>
            <person name="LaButti K."/>
            <person name="Morin E."/>
            <person name="Salamov A."/>
            <person name="Lipzen A."/>
            <person name="Mereny Z."/>
            <person name="Hegedus B."/>
            <person name="Baldrian P."/>
            <person name="Stursova M."/>
            <person name="Weitz H."/>
            <person name="Taylor A."/>
            <person name="Grigoriev I.V."/>
            <person name="Nagy L.G."/>
            <person name="Martin F."/>
            <person name="Kauserud H."/>
        </authorList>
    </citation>
    <scope>NUCLEOTIDE SEQUENCE</scope>
    <source>
        <strain evidence="1">CBHHK067</strain>
    </source>
</reference>
<proteinExistence type="predicted"/>
<name>A0AAD7CDH9_MYCRO</name>
<organism evidence="1 2">
    <name type="scientific">Mycena rosella</name>
    <name type="common">Pink bonnet</name>
    <name type="synonym">Agaricus rosellus</name>
    <dbReference type="NCBI Taxonomy" id="1033263"/>
    <lineage>
        <taxon>Eukaryota</taxon>
        <taxon>Fungi</taxon>
        <taxon>Dikarya</taxon>
        <taxon>Basidiomycota</taxon>
        <taxon>Agaricomycotina</taxon>
        <taxon>Agaricomycetes</taxon>
        <taxon>Agaricomycetidae</taxon>
        <taxon>Agaricales</taxon>
        <taxon>Marasmiineae</taxon>
        <taxon>Mycenaceae</taxon>
        <taxon>Mycena</taxon>
    </lineage>
</organism>
<dbReference type="AlphaFoldDB" id="A0AAD7CDH9"/>